<protein>
    <submittedName>
        <fullName evidence="1">Uncharacterized protein</fullName>
    </submittedName>
</protein>
<evidence type="ECO:0000313" key="2">
    <source>
        <dbReference type="Proteomes" id="UP000005446"/>
    </source>
</evidence>
<dbReference type="EMBL" id="AGUE01000030">
    <property type="protein sequence ID" value="EHL02278.1"/>
    <property type="molecule type" value="Genomic_DNA"/>
</dbReference>
<sequence length="287" mass="31742">MEAHNQPLQTAEEPDNVALVQFVSVRDDTRFHESDEAEDRFIVDDFCAGLLLRVEVTDVVPGTLTPGGDPATLVLLKSSFLGFTSQRRFREVELIINFFDAQSSPYHDPEVVDLWPDGEYTYRSSERQVENTINASAMAGGSFAGASTSVGMLWERTTSTTQEDAALMTGATWRGPRSGRRNGVRLFLSENASQPTGIVTEVHSSVLLRQKKQDRQLTAEVKVTAQGGQRFRAEWLYRRLSGTRTISAPAFTPRKTSKSAKVNNNFLDNEDLTALSGIPPKQTIADV</sequence>
<dbReference type="Proteomes" id="UP000005446">
    <property type="component" value="Unassembled WGS sequence"/>
</dbReference>
<accession>H0EGT8</accession>
<proteinExistence type="predicted"/>
<dbReference type="HOGENOM" id="CLU_072358_1_0_1"/>
<evidence type="ECO:0000313" key="1">
    <source>
        <dbReference type="EMBL" id="EHL02278.1"/>
    </source>
</evidence>
<organism evidence="1 2">
    <name type="scientific">Glarea lozoyensis (strain ATCC 74030 / MF5533)</name>
    <dbReference type="NCBI Taxonomy" id="1104152"/>
    <lineage>
        <taxon>Eukaryota</taxon>
        <taxon>Fungi</taxon>
        <taxon>Dikarya</taxon>
        <taxon>Ascomycota</taxon>
        <taxon>Pezizomycotina</taxon>
        <taxon>Leotiomycetes</taxon>
        <taxon>Helotiales</taxon>
        <taxon>Helotiaceae</taxon>
        <taxon>Glarea</taxon>
    </lineage>
</organism>
<dbReference type="AlphaFoldDB" id="H0EGT8"/>
<comment type="caution">
    <text evidence="1">The sequence shown here is derived from an EMBL/GenBank/DDBJ whole genome shotgun (WGS) entry which is preliminary data.</text>
</comment>
<dbReference type="OrthoDB" id="3563491at2759"/>
<dbReference type="InParanoid" id="H0EGT8"/>
<name>H0EGT8_GLAL7</name>
<keyword evidence="2" id="KW-1185">Reference proteome</keyword>
<gene>
    <name evidence="1" type="ORF">M7I_1708</name>
</gene>
<reference evidence="1 2" key="1">
    <citation type="journal article" date="2012" name="Eukaryot. Cell">
        <title>Genome sequence of the fungus Glarea lozoyensis: the first genome sequence of a species from the Helotiaceae family.</title>
        <authorList>
            <person name="Youssar L."/>
            <person name="Gruening B.A."/>
            <person name="Erxleben A."/>
            <person name="Guenther S."/>
            <person name="Huettel W."/>
        </authorList>
    </citation>
    <scope>NUCLEOTIDE SEQUENCE [LARGE SCALE GENOMIC DNA]</scope>
    <source>
        <strain evidence="2">ATCC 74030 / MF5533</strain>
    </source>
</reference>